<proteinExistence type="predicted"/>
<reference evidence="1 2" key="1">
    <citation type="submission" date="2021-12" db="EMBL/GenBank/DDBJ databases">
        <title>Genome sequencing of bacteria with rrn-lacking chromosome and rrn-plasmid.</title>
        <authorList>
            <person name="Anda M."/>
            <person name="Iwasaki W."/>
        </authorList>
    </citation>
    <scope>NUCLEOTIDE SEQUENCE [LARGE SCALE GENOMIC DNA]</scope>
    <source>
        <strain evidence="1 2">NBRC 15940</strain>
    </source>
</reference>
<evidence type="ECO:0000313" key="2">
    <source>
        <dbReference type="Proteomes" id="UP001310022"/>
    </source>
</evidence>
<comment type="caution">
    <text evidence="1">The sequence shown here is derived from an EMBL/GenBank/DDBJ whole genome shotgun (WGS) entry which is preliminary data.</text>
</comment>
<keyword evidence="2" id="KW-1185">Reference proteome</keyword>
<dbReference type="EMBL" id="BQKE01000005">
    <property type="protein sequence ID" value="GJM64490.1"/>
    <property type="molecule type" value="Genomic_DNA"/>
</dbReference>
<dbReference type="AlphaFoldDB" id="A0AAN4W5I9"/>
<organism evidence="1 2">
    <name type="scientific">Persicobacter diffluens</name>
    <dbReference type="NCBI Taxonomy" id="981"/>
    <lineage>
        <taxon>Bacteria</taxon>
        <taxon>Pseudomonadati</taxon>
        <taxon>Bacteroidota</taxon>
        <taxon>Cytophagia</taxon>
        <taxon>Cytophagales</taxon>
        <taxon>Persicobacteraceae</taxon>
        <taxon>Persicobacter</taxon>
    </lineage>
</organism>
<evidence type="ECO:0000313" key="1">
    <source>
        <dbReference type="EMBL" id="GJM64490.1"/>
    </source>
</evidence>
<accession>A0AAN4W5I9</accession>
<sequence>MALQAKNSMIPEVFGQLLPYYVITKSLTSTST</sequence>
<dbReference type="Proteomes" id="UP001310022">
    <property type="component" value="Unassembled WGS sequence"/>
</dbReference>
<protein>
    <submittedName>
        <fullName evidence="1">Uncharacterized protein</fullName>
    </submittedName>
</protein>
<gene>
    <name evidence="1" type="ORF">PEDI_50420</name>
</gene>
<name>A0AAN4W5I9_9BACT</name>